<feature type="domain" description="4Fe-4S ferredoxin-type" evidence="8">
    <location>
        <begin position="920"/>
        <end position="949"/>
    </location>
</feature>
<dbReference type="eggNOG" id="COG1146">
    <property type="taxonomic scope" value="Bacteria"/>
</dbReference>
<gene>
    <name evidence="9" type="ORF">ThimaDRAFT_3828</name>
</gene>
<dbReference type="GO" id="GO:0051539">
    <property type="term" value="F:4 iron, 4 sulfur cluster binding"/>
    <property type="evidence" value="ECO:0007669"/>
    <property type="project" value="UniProtKB-KW"/>
</dbReference>
<keyword evidence="6" id="KW-0408">Iron</keyword>
<dbReference type="STRING" id="768671.ThimaDRAFT_3828"/>
<dbReference type="InterPro" id="IPR050722">
    <property type="entry name" value="Pyruvate:ferred/Flavod_OxRd"/>
</dbReference>
<evidence type="ECO:0000256" key="2">
    <source>
        <dbReference type="ARBA" id="ARBA00022485"/>
    </source>
</evidence>
<dbReference type="InterPro" id="IPR017896">
    <property type="entry name" value="4Fe4S_Fe-S-bd"/>
</dbReference>
<dbReference type="CDD" id="cd07034">
    <property type="entry name" value="TPP_PYR_PFOR_IOR-alpha_like"/>
    <property type="match status" value="1"/>
</dbReference>
<dbReference type="GO" id="GO:0046872">
    <property type="term" value="F:metal ion binding"/>
    <property type="evidence" value="ECO:0007669"/>
    <property type="project" value="UniProtKB-KW"/>
</dbReference>
<keyword evidence="9" id="KW-0670">Pyruvate</keyword>
<evidence type="ECO:0000256" key="6">
    <source>
        <dbReference type="ARBA" id="ARBA00023004"/>
    </source>
</evidence>
<dbReference type="InterPro" id="IPR011766">
    <property type="entry name" value="TPP_enzyme_TPP-bd"/>
</dbReference>
<dbReference type="Pfam" id="PF01855">
    <property type="entry name" value="POR_N"/>
    <property type="match status" value="1"/>
</dbReference>
<accession>F9UFX5</accession>
<dbReference type="eggNOG" id="COG1145">
    <property type="taxonomic scope" value="Bacteria"/>
</dbReference>
<dbReference type="Pfam" id="PF01558">
    <property type="entry name" value="POR"/>
    <property type="match status" value="1"/>
</dbReference>
<dbReference type="EMBL" id="AFWV01000013">
    <property type="protein sequence ID" value="EGV16999.1"/>
    <property type="molecule type" value="Genomic_DNA"/>
</dbReference>
<evidence type="ECO:0000313" key="10">
    <source>
        <dbReference type="Proteomes" id="UP000005459"/>
    </source>
</evidence>
<dbReference type="SUPFAM" id="SSF54862">
    <property type="entry name" value="4Fe-4S ferredoxins"/>
    <property type="match status" value="1"/>
</dbReference>
<evidence type="ECO:0000256" key="7">
    <source>
        <dbReference type="ARBA" id="ARBA00023014"/>
    </source>
</evidence>
<dbReference type="InterPro" id="IPR019752">
    <property type="entry name" value="Pyrv/ketoisovalerate_OxRed_cat"/>
</dbReference>
<dbReference type="PANTHER" id="PTHR32154">
    <property type="entry name" value="PYRUVATE-FLAVODOXIN OXIDOREDUCTASE-RELATED"/>
    <property type="match status" value="1"/>
</dbReference>
<dbReference type="InterPro" id="IPR017900">
    <property type="entry name" value="4Fe4S_Fe_S_CS"/>
</dbReference>
<evidence type="ECO:0000259" key="8">
    <source>
        <dbReference type="PROSITE" id="PS51379"/>
    </source>
</evidence>
<keyword evidence="7" id="KW-0411">Iron-sulfur</keyword>
<dbReference type="InterPro" id="IPR029061">
    <property type="entry name" value="THDP-binding"/>
</dbReference>
<feature type="domain" description="4Fe-4S ferredoxin-type" evidence="8">
    <location>
        <begin position="783"/>
        <end position="813"/>
    </location>
</feature>
<keyword evidence="4" id="KW-0249">Electron transport</keyword>
<dbReference type="InterPro" id="IPR002869">
    <property type="entry name" value="Pyrv_flavodox_OxRed_cen"/>
</dbReference>
<dbReference type="SUPFAM" id="SSF52922">
    <property type="entry name" value="TK C-terminal domain-like"/>
    <property type="match status" value="1"/>
</dbReference>
<dbReference type="GO" id="GO:0016903">
    <property type="term" value="F:oxidoreductase activity, acting on the aldehyde or oxo group of donors"/>
    <property type="evidence" value="ECO:0007669"/>
    <property type="project" value="InterPro"/>
</dbReference>
<dbReference type="GO" id="GO:0030976">
    <property type="term" value="F:thiamine pyrophosphate binding"/>
    <property type="evidence" value="ECO:0007669"/>
    <property type="project" value="InterPro"/>
</dbReference>
<dbReference type="SUPFAM" id="SSF53323">
    <property type="entry name" value="Pyruvate-ferredoxin oxidoreductase, PFOR, domain III"/>
    <property type="match status" value="1"/>
</dbReference>
<evidence type="ECO:0000256" key="3">
    <source>
        <dbReference type="ARBA" id="ARBA00022723"/>
    </source>
</evidence>
<dbReference type="Gene3D" id="3.40.50.920">
    <property type="match status" value="1"/>
</dbReference>
<evidence type="ECO:0000256" key="4">
    <source>
        <dbReference type="ARBA" id="ARBA00022982"/>
    </source>
</evidence>
<evidence type="ECO:0000256" key="1">
    <source>
        <dbReference type="ARBA" id="ARBA00022448"/>
    </source>
</evidence>
<dbReference type="InterPro" id="IPR002880">
    <property type="entry name" value="Pyrv_Fd/Flavodoxin_OxRdtase_N"/>
</dbReference>
<dbReference type="PROSITE" id="PS51379">
    <property type="entry name" value="4FE4S_FER_2"/>
    <property type="match status" value="2"/>
</dbReference>
<dbReference type="GO" id="GO:0006979">
    <property type="term" value="P:response to oxidative stress"/>
    <property type="evidence" value="ECO:0007669"/>
    <property type="project" value="TreeGrafter"/>
</dbReference>
<dbReference type="Gene3D" id="3.30.70.20">
    <property type="match status" value="2"/>
</dbReference>
<proteinExistence type="predicted"/>
<keyword evidence="3" id="KW-0479">Metal-binding</keyword>
<keyword evidence="1" id="KW-0813">Transport</keyword>
<dbReference type="PATRIC" id="fig|768671.3.peg.4038"/>
<protein>
    <submittedName>
        <fullName evidence="9">Pyruvate flavodoxin/ferredoxin oxidoreductase domain protein</fullName>
    </submittedName>
</protein>
<keyword evidence="5" id="KW-0560">Oxidoreductase</keyword>
<dbReference type="eggNOG" id="COG1014">
    <property type="taxonomic scope" value="Bacteria"/>
</dbReference>
<dbReference type="Gene3D" id="3.40.50.970">
    <property type="match status" value="2"/>
</dbReference>
<dbReference type="SUPFAM" id="SSF52518">
    <property type="entry name" value="Thiamin diphosphate-binding fold (THDP-binding)"/>
    <property type="match status" value="2"/>
</dbReference>
<organism evidence="9 10">
    <name type="scientific">Thiocapsa marina 5811</name>
    <dbReference type="NCBI Taxonomy" id="768671"/>
    <lineage>
        <taxon>Bacteria</taxon>
        <taxon>Pseudomonadati</taxon>
        <taxon>Pseudomonadota</taxon>
        <taxon>Gammaproteobacteria</taxon>
        <taxon>Chromatiales</taxon>
        <taxon>Chromatiaceae</taxon>
        <taxon>Thiocapsa</taxon>
    </lineage>
</organism>
<dbReference type="eggNOG" id="COG0674">
    <property type="taxonomic scope" value="Bacteria"/>
</dbReference>
<reference evidence="9 10" key="1">
    <citation type="submission" date="2011-06" db="EMBL/GenBank/DDBJ databases">
        <title>The draft genome of Thiocapsa marina 5811.</title>
        <authorList>
            <consortium name="US DOE Joint Genome Institute (JGI-PGF)"/>
            <person name="Lucas S."/>
            <person name="Han J."/>
            <person name="Cheng J.-F."/>
            <person name="Goodwin L."/>
            <person name="Pitluck S."/>
            <person name="Peters L."/>
            <person name="Land M.L."/>
            <person name="Hauser L."/>
            <person name="Vogl K."/>
            <person name="Liu Z."/>
            <person name="Imhoff J."/>
            <person name="Thiel V."/>
            <person name="Frigaard N.-U."/>
            <person name="Bryant D."/>
            <person name="Woyke T.J."/>
        </authorList>
    </citation>
    <scope>NUCLEOTIDE SEQUENCE [LARGE SCALE GENOMIC DNA]</scope>
    <source>
        <strain evidence="9 10">5811</strain>
    </source>
</reference>
<dbReference type="Pfam" id="PF00037">
    <property type="entry name" value="Fer4"/>
    <property type="match status" value="1"/>
</dbReference>
<dbReference type="PROSITE" id="PS00198">
    <property type="entry name" value="4FE4S_FER_1"/>
    <property type="match status" value="1"/>
</dbReference>
<dbReference type="PANTHER" id="PTHR32154:SF0">
    <property type="entry name" value="PYRUVATE-FLAVODOXIN OXIDOREDUCTASE-RELATED"/>
    <property type="match status" value="1"/>
</dbReference>
<dbReference type="Pfam" id="PF13370">
    <property type="entry name" value="Fer4_13"/>
    <property type="match status" value="1"/>
</dbReference>
<evidence type="ECO:0000256" key="5">
    <source>
        <dbReference type="ARBA" id="ARBA00023002"/>
    </source>
</evidence>
<dbReference type="InterPro" id="IPR009014">
    <property type="entry name" value="Transketo_C/PFOR_II"/>
</dbReference>
<dbReference type="Gene3D" id="3.40.920.10">
    <property type="entry name" value="Pyruvate-ferredoxin oxidoreductase, PFOR, domain III"/>
    <property type="match status" value="1"/>
</dbReference>
<evidence type="ECO:0000313" key="9">
    <source>
        <dbReference type="EMBL" id="EGV16999.1"/>
    </source>
</evidence>
<sequence length="1645" mass="181312">MFGKPMFGNKDEKQVKYPGTRMAMDGNTAVIMCEREASDAAGAYPITPSTQMGEYWAEEVAKGHLNVSGNPLIFVEPESEHAAAAVTAGMSMTGLRAVNFSSAQGVAFMHESLYAAVGKRLPYVLNIGARAITKSSLNVHCAHDDYHCIDDTGFTQVYGKSAQEAADLNLIARKIAELTLTPAAVGQDGFLTTHLIEPLLVPERELIAEFCGRPDDIIACPTPAQKLVYGPTRRRVPMVWDVDNPVTSGSVQNQDAYMQAVAAQRPYFFDHIEPIAEQVMDEFHALTGRRYQRVSGYRTEDADYLILGQGSMITQAEAVADYLRETRKLKIGIVNLTMYRPFPGDLVGQMLKGRKGVAVLERTDQPLAEDLPVMREIRAALTKCLENGSMEKGERLPYPDYAVYRQGDMPRLYSGCYGLGSRDLQPEGLIAAIENMLPGAAQRKFFYLSVDFIRKPFDPKDEIRIQALKDAYPHIGELALRGSENPNLLPKGAITVRMHSVGGWGAVTTGKNLAMTLYDLLGFDIRANPKYGSEKKGQPTTYFLSAAPEPIRLNCEYTYVDVVLSPDPNVFTHSNPLAGLDRGGRFIVQSSLDNPEQVWASFPPAARKYIVEHEIRVYYIDGFKIAREEASDPELQIRMQGNTFQGAFFAASPLMERAGLDEAGLFAAMEEQIRHKFGAKGERVVQDNLRIVRRGFDEIVEIVDKPMISGQLLPRKEVGLPVMLKQLPEGDGGVTDVHRFWEQTGAFYASGRGSDNLADPHMALSLMPASSGVYRDMTQIRFTYPKYVPENCTACGNCFSVCPDSAIPGLVNSVSDIFAAAIARVERGMPTQHLRRETRNVEKRLRKLIDAAGDSPDMRALMDQAVLETLAAYQGEPEHKAVVEQEFGLMMQALGDYQFAVTKPYWSNREKKQKGSGGLFSITVNPYTCKGCNECIEVCDDGALVSEPQTTQTIEEMRAKWDFWLDLPTTAPDFIRIDDLDDKIGALETLLLDKSNYQAMVSGDGSCMGCGEKTVIHLFTATVAALMQTRVKRHLAEIDDLINRLETHVRLKLAAKIDLTNSAAISKAVNAHKDADLRLSDLSAELDQDRSAEPVDPEWLTWVTGVLDKLRHLKAQYTAAQPRSAMGIVNATGCSSVWGATFPFNPYPFPWSNHLFQDSPSMALGLFEGHMRKMGEGFKAIRMARLELERGYNPAEHGEALTYFGWKDFSDEEWLLCPPVVAVGGDGAMYDIGFQNLSRALMSGHPVKIMVLDTQVYSNTGGQSCTSGFIGQVADMAPYGKVGKGKTEIRKEMGLIGMAHRTSFVLNGAAANLTHLLEGFIDGLNARHPALFNIYTSCQPEHGIGDEMSTHQSRMAIESRAYPLFRFDPDAGTSFEECCSIEGNPSIDQDWINWTLKYTDEKGEPAEMTVPFTFADFAMTEGRFRKHFRKAPPETWNDSMIPMAEFLEMDEDARVGHFPYVWGVDAKNRLMRVLVSQELVESCEERRAFWTQLRGICGHLNKVDVEQVRNQAKAEMAQKLTSSLLAMAGGDAGALATLAGGGNGNGAAAAGGNGAGNGNGASDWEAVWVETPECTACDECITINPKIFKYNGEKKVEVIDPKGGSYQDIVKAAEKCTAGCIHPGTPWNPAEAGLDKLLKRAAKYQ</sequence>
<dbReference type="Proteomes" id="UP000005459">
    <property type="component" value="Unassembled WGS sequence"/>
</dbReference>
<dbReference type="GO" id="GO:0044281">
    <property type="term" value="P:small molecule metabolic process"/>
    <property type="evidence" value="ECO:0007669"/>
    <property type="project" value="UniProtKB-ARBA"/>
</dbReference>
<keyword evidence="10" id="KW-1185">Reference proteome</keyword>
<dbReference type="eggNOG" id="COG1013">
    <property type="taxonomic scope" value="Bacteria"/>
</dbReference>
<dbReference type="Pfam" id="PF17147">
    <property type="entry name" value="PFOR_II"/>
    <property type="match status" value="1"/>
</dbReference>
<keyword evidence="2" id="KW-0004">4Fe-4S</keyword>
<name>F9UFX5_9GAMM</name>
<dbReference type="InterPro" id="IPR033412">
    <property type="entry name" value="PFOR_II"/>
</dbReference>
<dbReference type="Pfam" id="PF02775">
    <property type="entry name" value="TPP_enzyme_C"/>
    <property type="match status" value="1"/>
</dbReference>